<organism evidence="1">
    <name type="scientific">marine sediment metagenome</name>
    <dbReference type="NCBI Taxonomy" id="412755"/>
    <lineage>
        <taxon>unclassified sequences</taxon>
        <taxon>metagenomes</taxon>
        <taxon>ecological metagenomes</taxon>
    </lineage>
</organism>
<feature type="non-terminal residue" evidence="1">
    <location>
        <position position="26"/>
    </location>
</feature>
<proteinExistence type="predicted"/>
<dbReference type="AlphaFoldDB" id="A0A0F9GTQ3"/>
<name>A0A0F9GTQ3_9ZZZZ</name>
<evidence type="ECO:0000313" key="1">
    <source>
        <dbReference type="EMBL" id="KKL94031.1"/>
    </source>
</evidence>
<accession>A0A0F9GTQ3</accession>
<protein>
    <submittedName>
        <fullName evidence="1">Uncharacterized protein</fullName>
    </submittedName>
</protein>
<reference evidence="1" key="1">
    <citation type="journal article" date="2015" name="Nature">
        <title>Complex archaea that bridge the gap between prokaryotes and eukaryotes.</title>
        <authorList>
            <person name="Spang A."/>
            <person name="Saw J.H."/>
            <person name="Jorgensen S.L."/>
            <person name="Zaremba-Niedzwiedzka K."/>
            <person name="Martijn J."/>
            <person name="Lind A.E."/>
            <person name="van Eijk R."/>
            <person name="Schleper C."/>
            <person name="Guy L."/>
            <person name="Ettema T.J."/>
        </authorList>
    </citation>
    <scope>NUCLEOTIDE SEQUENCE</scope>
</reference>
<dbReference type="EMBL" id="LAZR01019035">
    <property type="protein sequence ID" value="KKL94031.1"/>
    <property type="molecule type" value="Genomic_DNA"/>
</dbReference>
<gene>
    <name evidence="1" type="ORF">LCGC14_1868790</name>
</gene>
<sequence>MEQKAEIGIFGGTGIYDSGLLQDSKE</sequence>
<comment type="caution">
    <text evidence="1">The sequence shown here is derived from an EMBL/GenBank/DDBJ whole genome shotgun (WGS) entry which is preliminary data.</text>
</comment>